<dbReference type="GO" id="GO:0006950">
    <property type="term" value="P:response to stress"/>
    <property type="evidence" value="ECO:0007669"/>
    <property type="project" value="TreeGrafter"/>
</dbReference>
<evidence type="ECO:0000313" key="2">
    <source>
        <dbReference type="EMBL" id="RCK21449.1"/>
    </source>
</evidence>
<protein>
    <recommendedName>
        <fullName evidence="1">HTH marR-type domain-containing protein</fullName>
    </recommendedName>
</protein>
<accession>A0A367V8U6</accession>
<gene>
    <name evidence="2" type="ORF">TH6_12605</name>
</gene>
<dbReference type="InterPro" id="IPR039422">
    <property type="entry name" value="MarR/SlyA-like"/>
</dbReference>
<organism evidence="2 3">
    <name type="scientific">Thalassospira profundimaris</name>
    <dbReference type="NCBI Taxonomy" id="502049"/>
    <lineage>
        <taxon>Bacteria</taxon>
        <taxon>Pseudomonadati</taxon>
        <taxon>Pseudomonadota</taxon>
        <taxon>Alphaproteobacteria</taxon>
        <taxon>Rhodospirillales</taxon>
        <taxon>Thalassospiraceae</taxon>
        <taxon>Thalassospira</taxon>
    </lineage>
</organism>
<dbReference type="Proteomes" id="UP000253061">
    <property type="component" value="Unassembled WGS sequence"/>
</dbReference>
<proteinExistence type="predicted"/>
<dbReference type="PANTHER" id="PTHR33164:SF89">
    <property type="entry name" value="MARR FAMILY REGULATORY PROTEIN"/>
    <property type="match status" value="1"/>
</dbReference>
<dbReference type="PANTHER" id="PTHR33164">
    <property type="entry name" value="TRANSCRIPTIONAL REGULATOR, MARR FAMILY"/>
    <property type="match status" value="1"/>
</dbReference>
<name>A0A367V8U6_9PROT</name>
<dbReference type="EMBL" id="JPWB01000005">
    <property type="protein sequence ID" value="RCK21449.1"/>
    <property type="molecule type" value="Genomic_DNA"/>
</dbReference>
<dbReference type="SUPFAM" id="SSF46785">
    <property type="entry name" value="Winged helix' DNA-binding domain"/>
    <property type="match status" value="1"/>
</dbReference>
<dbReference type="InterPro" id="IPR036388">
    <property type="entry name" value="WH-like_DNA-bd_sf"/>
</dbReference>
<dbReference type="PROSITE" id="PS50995">
    <property type="entry name" value="HTH_MARR_2"/>
    <property type="match status" value="1"/>
</dbReference>
<dbReference type="InterPro" id="IPR000835">
    <property type="entry name" value="HTH_MarR-typ"/>
</dbReference>
<dbReference type="SMART" id="SM00347">
    <property type="entry name" value="HTH_MARR"/>
    <property type="match status" value="1"/>
</dbReference>
<reference evidence="2 3" key="1">
    <citation type="submission" date="2014-07" db="EMBL/GenBank/DDBJ databases">
        <title>Draft genome sequence of Thalassospira profundimaris R8-17.</title>
        <authorList>
            <person name="Lai Q."/>
            <person name="Shao Z."/>
        </authorList>
    </citation>
    <scope>NUCLEOTIDE SEQUENCE [LARGE SCALE GENOMIC DNA]</scope>
    <source>
        <strain evidence="2 3">R8-17</strain>
    </source>
</reference>
<dbReference type="GO" id="GO:0003700">
    <property type="term" value="F:DNA-binding transcription factor activity"/>
    <property type="evidence" value="ECO:0007669"/>
    <property type="project" value="InterPro"/>
</dbReference>
<evidence type="ECO:0000259" key="1">
    <source>
        <dbReference type="PROSITE" id="PS50995"/>
    </source>
</evidence>
<sequence length="186" mass="20545">MKPDALKAADLIERIARLMQAEEQKGPLNPAQWEALRYLAKANRFSRTPAALAEYLGSTRGTVSQTLIALEKKDCIKRTPSARDKRSVDIALTPLGQQHLTNDPRQKLASCIEATRNGLSLQEALSQVLNEAIRLNNAKSFGICASCRFFQRTDKTENGAGSHRCGLLNVPLSDKDSEKICVEHET</sequence>
<dbReference type="AlphaFoldDB" id="A0A367V8U6"/>
<dbReference type="Gene3D" id="1.10.10.10">
    <property type="entry name" value="Winged helix-like DNA-binding domain superfamily/Winged helix DNA-binding domain"/>
    <property type="match status" value="1"/>
</dbReference>
<dbReference type="Pfam" id="PF12802">
    <property type="entry name" value="MarR_2"/>
    <property type="match status" value="1"/>
</dbReference>
<dbReference type="InterPro" id="IPR036390">
    <property type="entry name" value="WH_DNA-bd_sf"/>
</dbReference>
<comment type="caution">
    <text evidence="2">The sequence shown here is derived from an EMBL/GenBank/DDBJ whole genome shotgun (WGS) entry which is preliminary data.</text>
</comment>
<feature type="domain" description="HTH marR-type" evidence="1">
    <location>
        <begin position="1"/>
        <end position="137"/>
    </location>
</feature>
<evidence type="ECO:0000313" key="3">
    <source>
        <dbReference type="Proteomes" id="UP000253061"/>
    </source>
</evidence>